<evidence type="ECO:0000313" key="4">
    <source>
        <dbReference type="EMBL" id="TPD62805.1"/>
    </source>
</evidence>
<keyword evidence="1" id="KW-0732">Signal</keyword>
<comment type="caution">
    <text evidence="4">The sequence shown here is derived from an EMBL/GenBank/DDBJ whole genome shotgun (WGS) entry which is preliminary data.</text>
</comment>
<dbReference type="PIRSF" id="PIRSF039026">
    <property type="entry name" value="SiaP"/>
    <property type="match status" value="1"/>
</dbReference>
<evidence type="ECO:0000256" key="3">
    <source>
        <dbReference type="PIRSR" id="PIRSR039026-2"/>
    </source>
</evidence>
<dbReference type="InterPro" id="IPR038404">
    <property type="entry name" value="TRAP_DctP_sf"/>
</dbReference>
<proteinExistence type="predicted"/>
<name>A0A501PRD0_9PROT</name>
<sequence>MKYITGLLLLAFLLGGCDQKSDVGTTEKKAYPPVHLKMASSYPSSLGLLGAGGKRVEKQIKLISNGNVTIRFFEPGALVPNLEIFDAVSYGALDAGWSAPGLWSGKVPSLQLFSAVPFGPNAPEYLAWFYEGGGREIFDEIYARHNIHSLICGLSPPEASGWFREEIKGLDDLKGMKIRFYGLGARVLSKLGVSTQLLATGDIFPALELGTIDATEFSIPSIDLQMGFSQLAKHYYFPGWHQQATFFELMINLDKWNSMSPTQQAQIESVCADNIKYTLARGEAEQADALEELKRQGVQFHKWPDDIMQALDSAWQDVVREETAKDPDFKRAWDSLSAFRAKYKIWKELGNLD</sequence>
<evidence type="ECO:0000256" key="2">
    <source>
        <dbReference type="PIRSR" id="PIRSR039026-1"/>
    </source>
</evidence>
<accession>A0A501PRD0</accession>
<feature type="binding site" evidence="3">
    <location>
        <position position="216"/>
    </location>
    <ligand>
        <name>substrate</name>
    </ligand>
</feature>
<feature type="binding site" evidence="2">
    <location>
        <position position="158"/>
    </location>
    <ligand>
        <name>substrate</name>
    </ligand>
</feature>
<feature type="binding site" evidence="3">
    <location>
        <position position="242"/>
    </location>
    <ligand>
        <name>substrate</name>
    </ligand>
</feature>
<dbReference type="RefSeq" id="WP_139938055.1">
    <property type="nucleotide sequence ID" value="NZ_JBHSYP010000022.1"/>
</dbReference>
<dbReference type="CDD" id="cd13604">
    <property type="entry name" value="PBP2_TRAP_ketoacid_lactate_like"/>
    <property type="match status" value="1"/>
</dbReference>
<dbReference type="PROSITE" id="PS51257">
    <property type="entry name" value="PROKAR_LIPOPROTEIN"/>
    <property type="match status" value="1"/>
</dbReference>
<reference evidence="5" key="1">
    <citation type="submission" date="2019-06" db="EMBL/GenBank/DDBJ databases">
        <title>The complete genome of Emcibacter congregatus ZYLT.</title>
        <authorList>
            <person name="Zhao Z."/>
        </authorList>
    </citation>
    <scope>NUCLEOTIDE SEQUENCE [LARGE SCALE GENOMIC DNA]</scope>
    <source>
        <strain evidence="5">MCCC 1A06723</strain>
    </source>
</reference>
<dbReference type="EMBL" id="VFIY01000004">
    <property type="protein sequence ID" value="TPD62805.1"/>
    <property type="molecule type" value="Genomic_DNA"/>
</dbReference>
<keyword evidence="5" id="KW-1185">Reference proteome</keyword>
<dbReference type="Gene3D" id="3.40.190.170">
    <property type="entry name" value="Bacterial extracellular solute-binding protein, family 7"/>
    <property type="match status" value="1"/>
</dbReference>
<evidence type="ECO:0000313" key="5">
    <source>
        <dbReference type="Proteomes" id="UP000319148"/>
    </source>
</evidence>
<dbReference type="NCBIfam" id="NF037995">
    <property type="entry name" value="TRAP_S1"/>
    <property type="match status" value="1"/>
</dbReference>
<dbReference type="InterPro" id="IPR026289">
    <property type="entry name" value="SBP_TakP-like"/>
</dbReference>
<keyword evidence="3" id="KW-0479">Metal-binding</keyword>
<dbReference type="OrthoDB" id="9780733at2"/>
<organism evidence="4 5">
    <name type="scientific">Emcibacter nanhaiensis</name>
    <dbReference type="NCBI Taxonomy" id="1505037"/>
    <lineage>
        <taxon>Bacteria</taxon>
        <taxon>Pseudomonadati</taxon>
        <taxon>Pseudomonadota</taxon>
        <taxon>Alphaproteobacteria</taxon>
        <taxon>Emcibacterales</taxon>
        <taxon>Emcibacteraceae</taxon>
        <taxon>Emcibacter</taxon>
    </lineage>
</organism>
<dbReference type="PANTHER" id="PTHR33376">
    <property type="match status" value="1"/>
</dbReference>
<gene>
    <name evidence="4" type="ORF">FIV46_01630</name>
</gene>
<dbReference type="InterPro" id="IPR018389">
    <property type="entry name" value="DctP_fam"/>
</dbReference>
<dbReference type="PANTHER" id="PTHR33376:SF5">
    <property type="entry name" value="EXTRACYTOPLASMIC SOLUTE RECEPTOR PROTEIN"/>
    <property type="match status" value="1"/>
</dbReference>
<feature type="binding site" evidence="3">
    <location>
        <position position="217"/>
    </location>
    <ligand>
        <name>Na(+)</name>
        <dbReference type="ChEBI" id="CHEBI:29101"/>
    </ligand>
</feature>
<dbReference type="GO" id="GO:0031317">
    <property type="term" value="C:tripartite ATP-independent periplasmic transporter complex"/>
    <property type="evidence" value="ECO:0007669"/>
    <property type="project" value="InterPro"/>
</dbReference>
<dbReference type="AlphaFoldDB" id="A0A501PRD0"/>
<dbReference type="GO" id="GO:0055085">
    <property type="term" value="P:transmembrane transport"/>
    <property type="evidence" value="ECO:0007669"/>
    <property type="project" value="InterPro"/>
</dbReference>
<evidence type="ECO:0000256" key="1">
    <source>
        <dbReference type="ARBA" id="ARBA00022729"/>
    </source>
</evidence>
<dbReference type="Proteomes" id="UP000319148">
    <property type="component" value="Unassembled WGS sequence"/>
</dbReference>
<protein>
    <submittedName>
        <fullName evidence="4">TRAP transporter substrate-binding protein</fullName>
    </submittedName>
</protein>
<dbReference type="Pfam" id="PF03480">
    <property type="entry name" value="DctP"/>
    <property type="match status" value="1"/>
</dbReference>
<feature type="binding site" evidence="2">
    <location>
        <position position="179"/>
    </location>
    <ligand>
        <name>substrate</name>
    </ligand>
</feature>
<dbReference type="Gene3D" id="3.40.190.10">
    <property type="entry name" value="Periplasmic binding protein-like II"/>
    <property type="match status" value="1"/>
</dbReference>
<dbReference type="GO" id="GO:0046872">
    <property type="term" value="F:metal ion binding"/>
    <property type="evidence" value="ECO:0007669"/>
    <property type="project" value="UniProtKB-KW"/>
</dbReference>